<dbReference type="SMART" id="SM00633">
    <property type="entry name" value="Glyco_10"/>
    <property type="match status" value="1"/>
</dbReference>
<keyword evidence="7 14" id="KW-0732">Signal</keyword>
<protein>
    <recommendedName>
        <fullName evidence="13">Beta-xylanase</fullName>
        <ecNumber evidence="13">3.2.1.8</ecNumber>
    </recommendedName>
</protein>
<keyword evidence="5" id="KW-0964">Secreted</keyword>
<dbReference type="Pfam" id="PF00734">
    <property type="entry name" value="CBM_1"/>
    <property type="match status" value="1"/>
</dbReference>
<keyword evidence="6" id="KW-0858">Xylan degradation</keyword>
<evidence type="ECO:0000256" key="3">
    <source>
        <dbReference type="ARBA" id="ARBA00004851"/>
    </source>
</evidence>
<keyword evidence="8 13" id="KW-0378">Hydrolase</keyword>
<evidence type="ECO:0000256" key="5">
    <source>
        <dbReference type="ARBA" id="ARBA00022525"/>
    </source>
</evidence>
<dbReference type="SMART" id="SM00236">
    <property type="entry name" value="fCBD"/>
    <property type="match status" value="1"/>
</dbReference>
<keyword evidence="10 13" id="KW-0326">Glycosidase</keyword>
<feature type="domain" description="GH10" evidence="16">
    <location>
        <begin position="30"/>
        <end position="343"/>
    </location>
</feature>
<feature type="domain" description="CBM1" evidence="15">
    <location>
        <begin position="383"/>
        <end position="419"/>
    </location>
</feature>
<dbReference type="GO" id="GO:0030248">
    <property type="term" value="F:cellulose binding"/>
    <property type="evidence" value="ECO:0007669"/>
    <property type="project" value="InterPro"/>
</dbReference>
<comment type="catalytic activity">
    <reaction evidence="1 13">
        <text>Endohydrolysis of (1-&gt;4)-beta-D-xylosidic linkages in xylans.</text>
        <dbReference type="EC" id="3.2.1.8"/>
    </reaction>
</comment>
<comment type="subcellular location">
    <subcellularLocation>
        <location evidence="2">Secreted</location>
    </subcellularLocation>
</comment>
<dbReference type="PROSITE" id="PS51164">
    <property type="entry name" value="CBM1_2"/>
    <property type="match status" value="1"/>
</dbReference>
<accession>A0A9P4JEY6</accession>
<comment type="caution">
    <text evidence="17">The sequence shown here is derived from an EMBL/GenBank/DDBJ whole genome shotgun (WGS) entry which is preliminary data.</text>
</comment>
<dbReference type="EMBL" id="ML994178">
    <property type="protein sequence ID" value="KAF2198010.1"/>
    <property type="molecule type" value="Genomic_DNA"/>
</dbReference>
<dbReference type="InterPro" id="IPR000254">
    <property type="entry name" value="CBD"/>
</dbReference>
<keyword evidence="18" id="KW-1185">Reference proteome</keyword>
<dbReference type="SUPFAM" id="SSF51445">
    <property type="entry name" value="(Trans)glycosidases"/>
    <property type="match status" value="1"/>
</dbReference>
<evidence type="ECO:0000259" key="16">
    <source>
        <dbReference type="PROSITE" id="PS51760"/>
    </source>
</evidence>
<dbReference type="PRINTS" id="PR00134">
    <property type="entry name" value="GLHYDRLASE10"/>
</dbReference>
<evidence type="ECO:0000259" key="15">
    <source>
        <dbReference type="PROSITE" id="PS51164"/>
    </source>
</evidence>
<dbReference type="PANTHER" id="PTHR31490:SF35">
    <property type="entry name" value="ENDO-1,4-BETA-XYLANASE"/>
    <property type="match status" value="1"/>
</dbReference>
<evidence type="ECO:0000256" key="9">
    <source>
        <dbReference type="ARBA" id="ARBA00023277"/>
    </source>
</evidence>
<dbReference type="PROSITE" id="PS00591">
    <property type="entry name" value="GH10_1"/>
    <property type="match status" value="1"/>
</dbReference>
<dbReference type="InterPro" id="IPR017853">
    <property type="entry name" value="GH"/>
</dbReference>
<dbReference type="PANTHER" id="PTHR31490">
    <property type="entry name" value="GLYCOSYL HYDROLASE"/>
    <property type="match status" value="1"/>
</dbReference>
<evidence type="ECO:0000256" key="12">
    <source>
        <dbReference type="PROSITE-ProRule" id="PRU10061"/>
    </source>
</evidence>
<keyword evidence="9 13" id="KW-0119">Carbohydrate metabolism</keyword>
<dbReference type="AlphaFoldDB" id="A0A9P4JEY6"/>
<name>A0A9P4JEY6_9PLEO</name>
<dbReference type="InterPro" id="IPR044846">
    <property type="entry name" value="GH10"/>
</dbReference>
<evidence type="ECO:0000256" key="8">
    <source>
        <dbReference type="ARBA" id="ARBA00022801"/>
    </source>
</evidence>
<evidence type="ECO:0000256" key="2">
    <source>
        <dbReference type="ARBA" id="ARBA00004613"/>
    </source>
</evidence>
<feature type="chain" id="PRO_5040198521" description="Beta-xylanase" evidence="14">
    <location>
        <begin position="19"/>
        <end position="419"/>
    </location>
</feature>
<reference evidence="17" key="1">
    <citation type="journal article" date="2020" name="Stud. Mycol.">
        <title>101 Dothideomycetes genomes: a test case for predicting lifestyles and emergence of pathogens.</title>
        <authorList>
            <person name="Haridas S."/>
            <person name="Albert R."/>
            <person name="Binder M."/>
            <person name="Bloem J."/>
            <person name="Labutti K."/>
            <person name="Salamov A."/>
            <person name="Andreopoulos B."/>
            <person name="Baker S."/>
            <person name="Barry K."/>
            <person name="Bills G."/>
            <person name="Bluhm B."/>
            <person name="Cannon C."/>
            <person name="Castanera R."/>
            <person name="Culley D."/>
            <person name="Daum C."/>
            <person name="Ezra D."/>
            <person name="Gonzalez J."/>
            <person name="Henrissat B."/>
            <person name="Kuo A."/>
            <person name="Liang C."/>
            <person name="Lipzen A."/>
            <person name="Lutzoni F."/>
            <person name="Magnuson J."/>
            <person name="Mondo S."/>
            <person name="Nolan M."/>
            <person name="Ohm R."/>
            <person name="Pangilinan J."/>
            <person name="Park H.-J."/>
            <person name="Ramirez L."/>
            <person name="Alfaro M."/>
            <person name="Sun H."/>
            <person name="Tritt A."/>
            <person name="Yoshinaga Y."/>
            <person name="Zwiers L.-H."/>
            <person name="Turgeon B."/>
            <person name="Goodwin S."/>
            <person name="Spatafora J."/>
            <person name="Crous P."/>
            <person name="Grigoriev I."/>
        </authorList>
    </citation>
    <scope>NUCLEOTIDE SEQUENCE</scope>
    <source>
        <strain evidence="17">ATCC 74209</strain>
    </source>
</reference>
<dbReference type="GO" id="GO:0031176">
    <property type="term" value="F:endo-1,4-beta-xylanase activity"/>
    <property type="evidence" value="ECO:0007669"/>
    <property type="project" value="UniProtKB-EC"/>
</dbReference>
<evidence type="ECO:0000313" key="17">
    <source>
        <dbReference type="EMBL" id="KAF2198010.1"/>
    </source>
</evidence>
<dbReference type="GO" id="GO:0005576">
    <property type="term" value="C:extracellular region"/>
    <property type="evidence" value="ECO:0007669"/>
    <property type="project" value="UniProtKB-SubCell"/>
</dbReference>
<dbReference type="OrthoDB" id="3055998at2759"/>
<keyword evidence="11 13" id="KW-0624">Polysaccharide degradation</keyword>
<gene>
    <name evidence="17" type="ORF">GQ43DRAFT_458135</name>
</gene>
<evidence type="ECO:0000256" key="11">
    <source>
        <dbReference type="ARBA" id="ARBA00023326"/>
    </source>
</evidence>
<evidence type="ECO:0000256" key="4">
    <source>
        <dbReference type="ARBA" id="ARBA00007495"/>
    </source>
</evidence>
<sequence>MAPLTGLSLFLVAVGAIASPLQKRAIDGLNTRAVAAGKAYFGSATDNGELTDTAYAAGLNNTADFGQITPGNSMKWDSIEPSRGVFSYAKGDVIANLAKANGQKLRCHTLVWHSQLPSWVSNGNFDNATLIEIMTNHITNEVSHFKGQCYHWDVVNEALNEDGTFRESVFYKTVGPAYIPLAFAAAAAADPAAKLYYNDYNIESAGLKSTGAQNIVKLVQQYGAHIDGVGMQAHFIVGSTPSQAAQEANMKAFVDLGMEVAITELDIRATTPISDADVAKQVVDYGNTVRACKAVERCVGVTIWDWTDKYSWIPSVFSGQGSALPWDGDLKKKDAVYSAILSAWDSGTAPTTTPTRTSTAIATPTTTTVTKSPGCTATAAPKGTAMLWGQCGGMGWAGPTVCVCGATCKKYNDWYSQCV</sequence>
<dbReference type="Proteomes" id="UP000799536">
    <property type="component" value="Unassembled WGS sequence"/>
</dbReference>
<feature type="active site" description="Nucleophile" evidence="12">
    <location>
        <position position="264"/>
    </location>
</feature>
<evidence type="ECO:0000313" key="18">
    <source>
        <dbReference type="Proteomes" id="UP000799536"/>
    </source>
</evidence>
<dbReference type="PROSITE" id="PS51760">
    <property type="entry name" value="GH10_2"/>
    <property type="match status" value="1"/>
</dbReference>
<dbReference type="Gene3D" id="3.20.20.80">
    <property type="entry name" value="Glycosidases"/>
    <property type="match status" value="1"/>
</dbReference>
<dbReference type="Pfam" id="PF00331">
    <property type="entry name" value="Glyco_hydro_10"/>
    <property type="match status" value="1"/>
</dbReference>
<dbReference type="InterPro" id="IPR031158">
    <property type="entry name" value="GH10_AS"/>
</dbReference>
<evidence type="ECO:0000256" key="1">
    <source>
        <dbReference type="ARBA" id="ARBA00000681"/>
    </source>
</evidence>
<evidence type="ECO:0000256" key="13">
    <source>
        <dbReference type="RuleBase" id="RU361174"/>
    </source>
</evidence>
<evidence type="ECO:0000256" key="7">
    <source>
        <dbReference type="ARBA" id="ARBA00022729"/>
    </source>
</evidence>
<dbReference type="PROSITE" id="PS00562">
    <property type="entry name" value="CBM1_1"/>
    <property type="match status" value="1"/>
</dbReference>
<dbReference type="InterPro" id="IPR001000">
    <property type="entry name" value="GH10_dom"/>
</dbReference>
<evidence type="ECO:0000256" key="14">
    <source>
        <dbReference type="SAM" id="SignalP"/>
    </source>
</evidence>
<evidence type="ECO:0000256" key="6">
    <source>
        <dbReference type="ARBA" id="ARBA00022651"/>
    </source>
</evidence>
<dbReference type="SUPFAM" id="SSF57180">
    <property type="entry name" value="Cellulose-binding domain"/>
    <property type="match status" value="1"/>
</dbReference>
<comment type="pathway">
    <text evidence="3">Glycan degradation; xylan degradation.</text>
</comment>
<comment type="similarity">
    <text evidence="4 13">Belongs to the glycosyl hydrolase 10 (cellulase F) family.</text>
</comment>
<feature type="signal peptide" evidence="14">
    <location>
        <begin position="1"/>
        <end position="18"/>
    </location>
</feature>
<dbReference type="GO" id="GO:0045493">
    <property type="term" value="P:xylan catabolic process"/>
    <property type="evidence" value="ECO:0007669"/>
    <property type="project" value="UniProtKB-KW"/>
</dbReference>
<dbReference type="EC" id="3.2.1.8" evidence="13"/>
<evidence type="ECO:0000256" key="10">
    <source>
        <dbReference type="ARBA" id="ARBA00023295"/>
    </source>
</evidence>
<organism evidence="17 18">
    <name type="scientific">Delitschia confertaspora ATCC 74209</name>
    <dbReference type="NCBI Taxonomy" id="1513339"/>
    <lineage>
        <taxon>Eukaryota</taxon>
        <taxon>Fungi</taxon>
        <taxon>Dikarya</taxon>
        <taxon>Ascomycota</taxon>
        <taxon>Pezizomycotina</taxon>
        <taxon>Dothideomycetes</taxon>
        <taxon>Pleosporomycetidae</taxon>
        <taxon>Pleosporales</taxon>
        <taxon>Delitschiaceae</taxon>
        <taxon>Delitschia</taxon>
    </lineage>
</organism>
<proteinExistence type="inferred from homology"/>
<dbReference type="InterPro" id="IPR035971">
    <property type="entry name" value="CBD_sf"/>
</dbReference>